<name>A0A5R8MJB1_9GAMM</name>
<evidence type="ECO:0000256" key="1">
    <source>
        <dbReference type="SAM" id="SignalP"/>
    </source>
</evidence>
<feature type="signal peptide" evidence="1">
    <location>
        <begin position="1"/>
        <end position="30"/>
    </location>
</feature>
<evidence type="ECO:0000313" key="3">
    <source>
        <dbReference type="Proteomes" id="UP000306973"/>
    </source>
</evidence>
<dbReference type="RefSeq" id="WP_138180367.1">
    <property type="nucleotide sequence ID" value="NZ_VBUI01000007.1"/>
</dbReference>
<dbReference type="AlphaFoldDB" id="A0A5R8MJB1"/>
<evidence type="ECO:0000313" key="2">
    <source>
        <dbReference type="EMBL" id="TLF52075.1"/>
    </source>
</evidence>
<feature type="chain" id="PRO_5024306007" evidence="1">
    <location>
        <begin position="31"/>
        <end position="242"/>
    </location>
</feature>
<organism evidence="2 3">
    <name type="scientific">Halomonas urmiana</name>
    <dbReference type="NCBI Taxonomy" id="490901"/>
    <lineage>
        <taxon>Bacteria</taxon>
        <taxon>Pseudomonadati</taxon>
        <taxon>Pseudomonadota</taxon>
        <taxon>Gammaproteobacteria</taxon>
        <taxon>Oceanospirillales</taxon>
        <taxon>Halomonadaceae</taxon>
        <taxon>Halomonas</taxon>
    </lineage>
</organism>
<keyword evidence="1" id="KW-0732">Signal</keyword>
<proteinExistence type="predicted"/>
<protein>
    <submittedName>
        <fullName evidence="2">Uncharacterized protein</fullName>
    </submittedName>
</protein>
<gene>
    <name evidence="2" type="ORF">FEI13_05965</name>
</gene>
<accession>A0A5R8MJB1</accession>
<sequence length="242" mass="25317">MNFQIFRGVTASPLGWACATALLLSAASQAATLSSGMVPPESLALDPTTASHQRYGPAAVQDADRLYAEVLRSRGAQDGFYRGTVIADEEMGQMRAGFNFGGLDVDFGARLQTLIDNRVEMVSVVNFTQAGANLVSQTFRDPDGAAIPVGNGAISVTDATPGGVDLTGLADFSGIALNDAKGFTTALHNITRDAIISGVVSNASSRNIQQRIDISVRLNNIGALDAARKRAAILDSFSGILR</sequence>
<comment type="caution">
    <text evidence="2">The sequence shown here is derived from an EMBL/GenBank/DDBJ whole genome shotgun (WGS) entry which is preliminary data.</text>
</comment>
<dbReference type="EMBL" id="VBUI01000007">
    <property type="protein sequence ID" value="TLF52075.1"/>
    <property type="molecule type" value="Genomic_DNA"/>
</dbReference>
<reference evidence="2 3" key="1">
    <citation type="journal article" date="2007" name="Int. J. Syst. Evol. Microbiol.">
        <title>Halomonas saccharevitans sp. nov., Halomonas arcis sp. nov. and Halomonas subterranea sp. nov., halophilic bacteria isolated from hypersaline environments of China.</title>
        <authorList>
            <person name="Xu X.W."/>
            <person name="Wu Y.H."/>
            <person name="Zhou Z."/>
            <person name="Wang C.S."/>
            <person name="Zhou Y.G."/>
            <person name="Zhang H.B."/>
            <person name="Wang Y."/>
            <person name="Wu M."/>
        </authorList>
    </citation>
    <scope>NUCLEOTIDE SEQUENCE [LARGE SCALE GENOMIC DNA]</scope>
    <source>
        <strain evidence="2 3">TBZ3</strain>
    </source>
</reference>
<dbReference type="Proteomes" id="UP000306973">
    <property type="component" value="Unassembled WGS sequence"/>
</dbReference>
<dbReference type="OrthoDB" id="6167930at2"/>
<keyword evidence="3" id="KW-1185">Reference proteome</keyword>